<dbReference type="PROSITE" id="PS51257">
    <property type="entry name" value="PROKAR_LIPOPROTEIN"/>
    <property type="match status" value="1"/>
</dbReference>
<dbReference type="AlphaFoldDB" id="A0A1I0DLA5"/>
<evidence type="ECO:0000313" key="3">
    <source>
        <dbReference type="EMBL" id="SET32878.1"/>
    </source>
</evidence>
<proteinExistence type="predicted"/>
<name>A0A1I0DLA5_9FIRM</name>
<keyword evidence="4" id="KW-1185">Reference proteome</keyword>
<dbReference type="OrthoDB" id="9812528at2"/>
<dbReference type="Proteomes" id="UP000199820">
    <property type="component" value="Unassembled WGS sequence"/>
</dbReference>
<feature type="region of interest" description="Disordered" evidence="1">
    <location>
        <begin position="23"/>
        <end position="81"/>
    </location>
</feature>
<feature type="signal peptide" evidence="2">
    <location>
        <begin position="1"/>
        <end position="25"/>
    </location>
</feature>
<sequence length="214" mass="21854">MKKARIAAIGAALLLTAASACGSNAAGSATAGSASKTAESAAVSTAENGALETAAAETGEPASESTGETKADGTKGASAENAKNVSAAAKTLEDGVYQAEFKTDSSMFHVSEANDGKGVLTVRDGKMTMHVSLASVNIMNLFCGTADEAQKDGAEILSPTIDTVKYKDGTTEEVNGFDIPVSVIGEEFDCAILGKKGKWYDHKVQVLNPVKAEQ</sequence>
<organism evidence="3 4">
    <name type="scientific">[Clostridium] aminophilum</name>
    <dbReference type="NCBI Taxonomy" id="1526"/>
    <lineage>
        <taxon>Bacteria</taxon>
        <taxon>Bacillati</taxon>
        <taxon>Bacillota</taxon>
        <taxon>Clostridia</taxon>
        <taxon>Lachnospirales</taxon>
        <taxon>Lachnospiraceae</taxon>
    </lineage>
</organism>
<dbReference type="RefSeq" id="WP_083378789.1">
    <property type="nucleotide sequence ID" value="NZ_FOIL01000013.1"/>
</dbReference>
<feature type="compositionally biased region" description="Low complexity" evidence="1">
    <location>
        <begin position="23"/>
        <end position="66"/>
    </location>
</feature>
<evidence type="ECO:0000256" key="2">
    <source>
        <dbReference type="SAM" id="SignalP"/>
    </source>
</evidence>
<dbReference type="EMBL" id="FOIL01000013">
    <property type="protein sequence ID" value="SET32878.1"/>
    <property type="molecule type" value="Genomic_DNA"/>
</dbReference>
<protein>
    <recommendedName>
        <fullName evidence="5">Major membrane immunogen, membrane-anchored lipoprotein</fullName>
    </recommendedName>
</protein>
<evidence type="ECO:0008006" key="5">
    <source>
        <dbReference type="Google" id="ProtNLM"/>
    </source>
</evidence>
<reference evidence="3 4" key="1">
    <citation type="submission" date="2016-10" db="EMBL/GenBank/DDBJ databases">
        <authorList>
            <person name="de Groot N.N."/>
        </authorList>
    </citation>
    <scope>NUCLEOTIDE SEQUENCE [LARGE SCALE GENOMIC DNA]</scope>
    <source>
        <strain evidence="3 4">KH1P1</strain>
    </source>
</reference>
<accession>A0A1I0DLA5</accession>
<gene>
    <name evidence="3" type="ORF">SAMN04487771_10134</name>
</gene>
<evidence type="ECO:0000256" key="1">
    <source>
        <dbReference type="SAM" id="MobiDB-lite"/>
    </source>
</evidence>
<keyword evidence="2" id="KW-0732">Signal</keyword>
<evidence type="ECO:0000313" key="4">
    <source>
        <dbReference type="Proteomes" id="UP000199820"/>
    </source>
</evidence>
<feature type="chain" id="PRO_5011703863" description="Major membrane immunogen, membrane-anchored lipoprotein" evidence="2">
    <location>
        <begin position="26"/>
        <end position="214"/>
    </location>
</feature>